<evidence type="ECO:0000313" key="10">
    <source>
        <dbReference type="Proteomes" id="UP000184383"/>
    </source>
</evidence>
<dbReference type="GO" id="GO:0004351">
    <property type="term" value="F:glutamate decarboxylase activity"/>
    <property type="evidence" value="ECO:0007669"/>
    <property type="project" value="UniProtKB-EC"/>
</dbReference>
<dbReference type="InterPro" id="IPR015421">
    <property type="entry name" value="PyrdxlP-dep_Trfase_major"/>
</dbReference>
<evidence type="ECO:0000256" key="6">
    <source>
        <dbReference type="ARBA" id="ARBA00048868"/>
    </source>
</evidence>
<accession>A0A1L9RYT4</accession>
<evidence type="ECO:0000313" key="9">
    <source>
        <dbReference type="EMBL" id="OJJ40034.1"/>
    </source>
</evidence>
<evidence type="ECO:0000256" key="8">
    <source>
        <dbReference type="RuleBase" id="RU000382"/>
    </source>
</evidence>
<dbReference type="EC" id="4.1.1.15" evidence="3"/>
<gene>
    <name evidence="9" type="ORF">ASPWEDRAFT_166120</name>
</gene>
<keyword evidence="5 8" id="KW-0456">Lyase</keyword>
<dbReference type="EMBL" id="KV878209">
    <property type="protein sequence ID" value="OJJ40034.1"/>
    <property type="molecule type" value="Genomic_DNA"/>
</dbReference>
<dbReference type="PANTHER" id="PTHR43321">
    <property type="entry name" value="GLUTAMATE DECARBOXYLASE"/>
    <property type="match status" value="1"/>
</dbReference>
<evidence type="ECO:0000256" key="3">
    <source>
        <dbReference type="ARBA" id="ARBA00012421"/>
    </source>
</evidence>
<dbReference type="GeneID" id="63745787"/>
<evidence type="ECO:0000256" key="7">
    <source>
        <dbReference type="PIRSR" id="PIRSR602129-50"/>
    </source>
</evidence>
<dbReference type="SUPFAM" id="SSF53383">
    <property type="entry name" value="PLP-dependent transferases"/>
    <property type="match status" value="1"/>
</dbReference>
<evidence type="ECO:0000256" key="1">
    <source>
        <dbReference type="ARBA" id="ARBA00001933"/>
    </source>
</evidence>
<dbReference type="InterPro" id="IPR010107">
    <property type="entry name" value="Glutamate_decarboxylase"/>
</dbReference>
<dbReference type="RefSeq" id="XP_040693710.1">
    <property type="nucleotide sequence ID" value="XM_040829939.1"/>
</dbReference>
<dbReference type="Proteomes" id="UP000184383">
    <property type="component" value="Unassembled WGS sequence"/>
</dbReference>
<sequence>MSFSITGTHADAMEEMMQKATAQDISPANNLGSFVTTSQDSAATRLMALNSDKHHACVGEYTSIANFHQDCVSMLADLYFDIEVRVIPVNEDTGVFLKLGSIYTGHYDPVKVAACLDGYEARTGYNIPIHVDAASRGFVAPFTHGNTVDWDFNLPRVRSINDAGHKFGLATCAVGWVVWRDRSFVPESLILEPDYLRWTQLAFTLSFSRPNAPVAVQYYHLRRLGRDGYQKAIYTLLSTARELSFRLEDTGYYRCISDIHRYVSGQPLLSALQQSEPGKNIRIPCHHHCDSFESGLPVEVFTFSDAFKQRCHWASLSHVSDKMHDRKFEFHVSLCSVHSHLLIAVDYELNGRGKNGQNIDVLRIVVRSSAIDEMMEKIVAELVDVVEELESVGDHVTV</sequence>
<dbReference type="PANTHER" id="PTHR43321:SF3">
    <property type="entry name" value="GLUTAMATE DECARBOXYLASE"/>
    <property type="match status" value="1"/>
</dbReference>
<dbReference type="GO" id="GO:0030170">
    <property type="term" value="F:pyridoxal phosphate binding"/>
    <property type="evidence" value="ECO:0007669"/>
    <property type="project" value="InterPro"/>
</dbReference>
<dbReference type="OrthoDB" id="5152799at2759"/>
<reference evidence="10" key="1">
    <citation type="journal article" date="2017" name="Genome Biol.">
        <title>Comparative genomics reveals high biological diversity and specific adaptations in the industrially and medically important fungal genus Aspergillus.</title>
        <authorList>
            <person name="de Vries R.P."/>
            <person name="Riley R."/>
            <person name="Wiebenga A."/>
            <person name="Aguilar-Osorio G."/>
            <person name="Amillis S."/>
            <person name="Uchima C.A."/>
            <person name="Anderluh G."/>
            <person name="Asadollahi M."/>
            <person name="Askin M."/>
            <person name="Barry K."/>
            <person name="Battaglia E."/>
            <person name="Bayram O."/>
            <person name="Benocci T."/>
            <person name="Braus-Stromeyer S.A."/>
            <person name="Caldana C."/>
            <person name="Canovas D."/>
            <person name="Cerqueira G.C."/>
            <person name="Chen F."/>
            <person name="Chen W."/>
            <person name="Choi C."/>
            <person name="Clum A."/>
            <person name="Dos Santos R.A."/>
            <person name="Damasio A.R."/>
            <person name="Diallinas G."/>
            <person name="Emri T."/>
            <person name="Fekete E."/>
            <person name="Flipphi M."/>
            <person name="Freyberg S."/>
            <person name="Gallo A."/>
            <person name="Gournas C."/>
            <person name="Habgood R."/>
            <person name="Hainaut M."/>
            <person name="Harispe M.L."/>
            <person name="Henrissat B."/>
            <person name="Hilden K.S."/>
            <person name="Hope R."/>
            <person name="Hossain A."/>
            <person name="Karabika E."/>
            <person name="Karaffa L."/>
            <person name="Karanyi Z."/>
            <person name="Krasevec N."/>
            <person name="Kuo A."/>
            <person name="Kusch H."/>
            <person name="LaButti K."/>
            <person name="Lagendijk E.L."/>
            <person name="Lapidus A."/>
            <person name="Levasseur A."/>
            <person name="Lindquist E."/>
            <person name="Lipzen A."/>
            <person name="Logrieco A.F."/>
            <person name="MacCabe A."/>
            <person name="Maekelae M.R."/>
            <person name="Malavazi I."/>
            <person name="Melin P."/>
            <person name="Meyer V."/>
            <person name="Mielnichuk N."/>
            <person name="Miskei M."/>
            <person name="Molnar A.P."/>
            <person name="Mule G."/>
            <person name="Ngan C.Y."/>
            <person name="Orejas M."/>
            <person name="Orosz E."/>
            <person name="Ouedraogo J.P."/>
            <person name="Overkamp K.M."/>
            <person name="Park H.-S."/>
            <person name="Perrone G."/>
            <person name="Piumi F."/>
            <person name="Punt P.J."/>
            <person name="Ram A.F."/>
            <person name="Ramon A."/>
            <person name="Rauscher S."/>
            <person name="Record E."/>
            <person name="Riano-Pachon D.M."/>
            <person name="Robert V."/>
            <person name="Roehrig J."/>
            <person name="Ruller R."/>
            <person name="Salamov A."/>
            <person name="Salih N.S."/>
            <person name="Samson R.A."/>
            <person name="Sandor E."/>
            <person name="Sanguinetti M."/>
            <person name="Schuetze T."/>
            <person name="Sepcic K."/>
            <person name="Shelest E."/>
            <person name="Sherlock G."/>
            <person name="Sophianopoulou V."/>
            <person name="Squina F.M."/>
            <person name="Sun H."/>
            <person name="Susca A."/>
            <person name="Todd R.B."/>
            <person name="Tsang A."/>
            <person name="Unkles S.E."/>
            <person name="van de Wiele N."/>
            <person name="van Rossen-Uffink D."/>
            <person name="Oliveira J.V."/>
            <person name="Vesth T.C."/>
            <person name="Visser J."/>
            <person name="Yu J.-H."/>
            <person name="Zhou M."/>
            <person name="Andersen M.R."/>
            <person name="Archer D.B."/>
            <person name="Baker S.E."/>
            <person name="Benoit I."/>
            <person name="Brakhage A.A."/>
            <person name="Braus G.H."/>
            <person name="Fischer R."/>
            <person name="Frisvad J.C."/>
            <person name="Goldman G.H."/>
            <person name="Houbraken J."/>
            <person name="Oakley B."/>
            <person name="Pocsi I."/>
            <person name="Scazzocchio C."/>
            <person name="Seiboth B."/>
            <person name="vanKuyk P.A."/>
            <person name="Wortman J."/>
            <person name="Dyer P.S."/>
            <person name="Grigoriev I.V."/>
        </authorList>
    </citation>
    <scope>NUCLEOTIDE SEQUENCE [LARGE SCALE GENOMIC DNA]</scope>
    <source>
        <strain evidence="10">DTO 134E9</strain>
    </source>
</reference>
<dbReference type="Gene3D" id="3.40.640.10">
    <property type="entry name" value="Type I PLP-dependent aspartate aminotransferase-like (Major domain)"/>
    <property type="match status" value="1"/>
</dbReference>
<dbReference type="GO" id="GO:0005829">
    <property type="term" value="C:cytosol"/>
    <property type="evidence" value="ECO:0007669"/>
    <property type="project" value="TreeGrafter"/>
</dbReference>
<name>A0A1L9RYT4_ASPWE</name>
<proteinExistence type="inferred from homology"/>
<evidence type="ECO:0000256" key="5">
    <source>
        <dbReference type="ARBA" id="ARBA00023239"/>
    </source>
</evidence>
<dbReference type="AlphaFoldDB" id="A0A1L9RYT4"/>
<feature type="modified residue" description="N6-(pyridoxal phosphate)lysine" evidence="7">
    <location>
        <position position="166"/>
    </location>
</feature>
<dbReference type="STRING" id="1073089.A0A1L9RYT4"/>
<protein>
    <recommendedName>
        <fullName evidence="3">glutamate decarboxylase</fullName>
        <ecNumber evidence="3">4.1.1.15</ecNumber>
    </recommendedName>
</protein>
<organism evidence="9 10">
    <name type="scientific">Aspergillus wentii DTO 134E9</name>
    <dbReference type="NCBI Taxonomy" id="1073089"/>
    <lineage>
        <taxon>Eukaryota</taxon>
        <taxon>Fungi</taxon>
        <taxon>Dikarya</taxon>
        <taxon>Ascomycota</taxon>
        <taxon>Pezizomycotina</taxon>
        <taxon>Eurotiomycetes</taxon>
        <taxon>Eurotiomycetidae</taxon>
        <taxon>Eurotiales</taxon>
        <taxon>Aspergillaceae</taxon>
        <taxon>Aspergillus</taxon>
        <taxon>Aspergillus subgen. Cremei</taxon>
    </lineage>
</organism>
<dbReference type="InterPro" id="IPR002129">
    <property type="entry name" value="PyrdxlP-dep_de-COase"/>
</dbReference>
<evidence type="ECO:0000256" key="4">
    <source>
        <dbReference type="ARBA" id="ARBA00022898"/>
    </source>
</evidence>
<comment type="cofactor">
    <cofactor evidence="1 7 8">
        <name>pyridoxal 5'-phosphate</name>
        <dbReference type="ChEBI" id="CHEBI:597326"/>
    </cofactor>
</comment>
<keyword evidence="4 7" id="KW-0663">Pyridoxal phosphate</keyword>
<comment type="catalytic activity">
    <reaction evidence="6">
        <text>L-glutamate + H(+) = 4-aminobutanoate + CO2</text>
        <dbReference type="Rhea" id="RHEA:17785"/>
        <dbReference type="ChEBI" id="CHEBI:15378"/>
        <dbReference type="ChEBI" id="CHEBI:16526"/>
        <dbReference type="ChEBI" id="CHEBI:29985"/>
        <dbReference type="ChEBI" id="CHEBI:59888"/>
        <dbReference type="EC" id="4.1.1.15"/>
    </reaction>
</comment>
<dbReference type="InterPro" id="IPR015424">
    <property type="entry name" value="PyrdxlP-dep_Trfase"/>
</dbReference>
<comment type="similarity">
    <text evidence="2 8">Belongs to the group II decarboxylase family.</text>
</comment>
<dbReference type="VEuPathDB" id="FungiDB:ASPWEDRAFT_166120"/>
<evidence type="ECO:0000256" key="2">
    <source>
        <dbReference type="ARBA" id="ARBA00009533"/>
    </source>
</evidence>
<dbReference type="GO" id="GO:0006538">
    <property type="term" value="P:L-glutamate catabolic process"/>
    <property type="evidence" value="ECO:0007669"/>
    <property type="project" value="TreeGrafter"/>
</dbReference>
<dbReference type="Gene3D" id="3.90.1150.160">
    <property type="match status" value="1"/>
</dbReference>
<dbReference type="Pfam" id="PF00282">
    <property type="entry name" value="Pyridoxal_deC"/>
    <property type="match status" value="1"/>
</dbReference>
<keyword evidence="10" id="KW-1185">Reference proteome</keyword>